<dbReference type="InterPro" id="IPR010982">
    <property type="entry name" value="Lambda_DNA-bd_dom_sf"/>
</dbReference>
<dbReference type="SMART" id="SM00530">
    <property type="entry name" value="HTH_XRE"/>
    <property type="match status" value="1"/>
</dbReference>
<dbReference type="STRING" id="1915.SLINC_0348"/>
<evidence type="ECO:0000313" key="3">
    <source>
        <dbReference type="EMBL" id="ANS62572.1"/>
    </source>
</evidence>
<evidence type="ECO:0000256" key="1">
    <source>
        <dbReference type="SAM" id="MobiDB-lite"/>
    </source>
</evidence>
<feature type="region of interest" description="Disordered" evidence="1">
    <location>
        <begin position="737"/>
        <end position="766"/>
    </location>
</feature>
<feature type="region of interest" description="Disordered" evidence="1">
    <location>
        <begin position="431"/>
        <end position="455"/>
    </location>
</feature>
<dbReference type="PANTHER" id="PTHR47691">
    <property type="entry name" value="REGULATOR-RELATED"/>
    <property type="match status" value="1"/>
</dbReference>
<organism evidence="3 4">
    <name type="scientific">Streptomyces lincolnensis</name>
    <dbReference type="NCBI Taxonomy" id="1915"/>
    <lineage>
        <taxon>Bacteria</taxon>
        <taxon>Bacillati</taxon>
        <taxon>Actinomycetota</taxon>
        <taxon>Actinomycetes</taxon>
        <taxon>Kitasatosporales</taxon>
        <taxon>Streptomycetaceae</taxon>
        <taxon>Streptomyces</taxon>
    </lineage>
</organism>
<dbReference type="Gene3D" id="1.25.40.10">
    <property type="entry name" value="Tetratricopeptide repeat domain"/>
    <property type="match status" value="2"/>
</dbReference>
<dbReference type="KEGG" id="sls:SLINC_0348"/>
<proteinExistence type="predicted"/>
<dbReference type="Pfam" id="PF13560">
    <property type="entry name" value="HTH_31"/>
    <property type="match status" value="1"/>
</dbReference>
<sequence length="766" mass="83327">MLRGHRHAAGMTLEELALASGVSDRAIGDMERGRSRGPQARTVQALATALRLPREDTDRLLTAARDGRRRTRRTRRPPHGLCDLPPAVPDFAGRDEEIRRLDAAGTPGTAAIPVIVSGAPGLGKTTLVVQAAHRQAARYDDGCLFLNLRGLDEEPLDPHDALARLLKALGVPEHDLPADLEERQVLHRRVVRDKNVLVILDNAADEAQLRPLLPGDGKCVFWVTSRRALTGIEHARRLVPTPLPAHAATTLLETITADRTDRQDTASLRRIADLCGGLPLALRIAGNRLVSRPAWSATGLADRLAAEDLRLDRLTAGDLKVKSAFTLSYEQLTAPARQLFRRLSLVQGPDFSPAHGAALTSFTPARVERMTDELIELGLLNAAGGDRVSFHDLVRLYAHQRLRDEETPEEREAARARLDGWLLDTARAAGQWFEPGDDPRPVPGPPADGHDPASAQRWLQTESAHWFAALRAAAAAGHHRRVVDVAESMHWFSDRWSHWGHWHTVFALSRAAAHALGDPGLEATHANYLSWAVAQCLDRPAEGMAIALEAAELARRAHDPVQEAWSLTYAAYAARDSGEFTSAVEQTRRAAELFAAAGDKEGHPQALLGLALNLRAVGRLEEAADAFDAAVARVSDPRTAPAPHIADFTAMNALSGKARVLLDLEDWEAAHAVCDRALEFDARVGVALNRGVPTMRKAQALWALGRRPEALAALEDALRCFTGAGSDRWLDEARNLHQQWTAPDHRPGPPPATPGAPGRTRPGTHD</sequence>
<dbReference type="SUPFAM" id="SSF47413">
    <property type="entry name" value="lambda repressor-like DNA-binding domains"/>
    <property type="match status" value="1"/>
</dbReference>
<protein>
    <submittedName>
        <fullName evidence="3">Regulatory protein</fullName>
    </submittedName>
</protein>
<dbReference type="PROSITE" id="PS50943">
    <property type="entry name" value="HTH_CROC1"/>
    <property type="match status" value="1"/>
</dbReference>
<keyword evidence="4" id="KW-1185">Reference proteome</keyword>
<reference evidence="3 4" key="1">
    <citation type="submission" date="2016-07" db="EMBL/GenBank/DDBJ databases">
        <title>Enhancement of antibiotic productionsby engineered nitrateutilization in actinobacteria.</title>
        <authorList>
            <person name="Meng S.C."/>
        </authorList>
    </citation>
    <scope>NUCLEOTIDE SEQUENCE [LARGE SCALE GENOMIC DNA]</scope>
    <source>
        <strain evidence="3 4">NRRL 2936</strain>
    </source>
</reference>
<dbReference type="GO" id="GO:0043531">
    <property type="term" value="F:ADP binding"/>
    <property type="evidence" value="ECO:0007669"/>
    <property type="project" value="InterPro"/>
</dbReference>
<dbReference type="InterPro" id="IPR011990">
    <property type="entry name" value="TPR-like_helical_dom_sf"/>
</dbReference>
<dbReference type="AlphaFoldDB" id="A0A1B1M2C3"/>
<dbReference type="GO" id="GO:0003677">
    <property type="term" value="F:DNA binding"/>
    <property type="evidence" value="ECO:0007669"/>
    <property type="project" value="InterPro"/>
</dbReference>
<dbReference type="PANTHER" id="PTHR47691:SF3">
    <property type="entry name" value="HTH-TYPE TRANSCRIPTIONAL REGULATOR RV0890C-RELATED"/>
    <property type="match status" value="1"/>
</dbReference>
<gene>
    <name evidence="3" type="ORF">SLINC_0348</name>
</gene>
<evidence type="ECO:0000259" key="2">
    <source>
        <dbReference type="PROSITE" id="PS50943"/>
    </source>
</evidence>
<dbReference type="Gene3D" id="3.40.50.300">
    <property type="entry name" value="P-loop containing nucleotide triphosphate hydrolases"/>
    <property type="match status" value="1"/>
</dbReference>
<dbReference type="CDD" id="cd00093">
    <property type="entry name" value="HTH_XRE"/>
    <property type="match status" value="1"/>
</dbReference>
<dbReference type="InterPro" id="IPR001387">
    <property type="entry name" value="Cro/C1-type_HTH"/>
</dbReference>
<feature type="compositionally biased region" description="Low complexity" evidence="1">
    <location>
        <begin position="755"/>
        <end position="766"/>
    </location>
</feature>
<dbReference type="SUPFAM" id="SSF52540">
    <property type="entry name" value="P-loop containing nucleoside triphosphate hydrolases"/>
    <property type="match status" value="1"/>
</dbReference>
<evidence type="ECO:0000313" key="4">
    <source>
        <dbReference type="Proteomes" id="UP000092598"/>
    </source>
</evidence>
<accession>A0A1B1M2C3</accession>
<dbReference type="Gene3D" id="1.10.260.40">
    <property type="entry name" value="lambda repressor-like DNA-binding domains"/>
    <property type="match status" value="1"/>
</dbReference>
<dbReference type="SUPFAM" id="SSF48452">
    <property type="entry name" value="TPR-like"/>
    <property type="match status" value="1"/>
</dbReference>
<dbReference type="InterPro" id="IPR019734">
    <property type="entry name" value="TPR_rpt"/>
</dbReference>
<dbReference type="InterPro" id="IPR027417">
    <property type="entry name" value="P-loop_NTPase"/>
</dbReference>
<feature type="domain" description="HTH cro/C1-type" evidence="2">
    <location>
        <begin position="2"/>
        <end position="57"/>
    </location>
</feature>
<dbReference type="EMBL" id="CP016438">
    <property type="protein sequence ID" value="ANS62572.1"/>
    <property type="molecule type" value="Genomic_DNA"/>
</dbReference>
<name>A0A1B1M2C3_STRLN</name>
<dbReference type="PRINTS" id="PR00364">
    <property type="entry name" value="DISEASERSIST"/>
</dbReference>
<dbReference type="SMART" id="SM00028">
    <property type="entry name" value="TPR"/>
    <property type="match status" value="4"/>
</dbReference>
<dbReference type="PATRIC" id="fig|1915.4.peg.446"/>
<dbReference type="Proteomes" id="UP000092598">
    <property type="component" value="Chromosome"/>
</dbReference>